<name>A0ABV6M9S6_9ACTN</name>
<dbReference type="PANTHER" id="PTHR43085">
    <property type="entry name" value="HEXOKINASE FAMILY MEMBER"/>
    <property type="match status" value="1"/>
</dbReference>
<dbReference type="RefSeq" id="WP_377255733.1">
    <property type="nucleotide sequence ID" value="NZ_JBHLUH010000059.1"/>
</dbReference>
<dbReference type="InterPro" id="IPR002173">
    <property type="entry name" value="Carboh/pur_kinase_PfkB_CS"/>
</dbReference>
<evidence type="ECO:0000256" key="4">
    <source>
        <dbReference type="ARBA" id="ARBA00022777"/>
    </source>
</evidence>
<dbReference type="InterPro" id="IPR011611">
    <property type="entry name" value="PfkB_dom"/>
</dbReference>
<dbReference type="Gene3D" id="3.40.1190.20">
    <property type="match status" value="1"/>
</dbReference>
<feature type="domain" description="Carbohydrate kinase PfkB" evidence="7">
    <location>
        <begin position="9"/>
        <end position="312"/>
    </location>
</feature>
<dbReference type="PROSITE" id="PS00584">
    <property type="entry name" value="PFKB_KINASES_2"/>
    <property type="match status" value="1"/>
</dbReference>
<keyword evidence="9" id="KW-1185">Reference proteome</keyword>
<keyword evidence="5" id="KW-0067">ATP-binding</keyword>
<dbReference type="InterPro" id="IPR002139">
    <property type="entry name" value="Ribo/fructo_kinase"/>
</dbReference>
<dbReference type="PANTHER" id="PTHR43085:SF1">
    <property type="entry name" value="PSEUDOURIDINE KINASE-RELATED"/>
    <property type="match status" value="1"/>
</dbReference>
<reference evidence="8 9" key="1">
    <citation type="submission" date="2024-09" db="EMBL/GenBank/DDBJ databases">
        <authorList>
            <person name="Sun Q."/>
            <person name="Mori K."/>
        </authorList>
    </citation>
    <scope>NUCLEOTIDE SEQUENCE [LARGE SCALE GENOMIC DNA]</scope>
    <source>
        <strain evidence="8 9">TBRC 3947</strain>
    </source>
</reference>
<keyword evidence="3" id="KW-0547">Nucleotide-binding</keyword>
<proteinExistence type="inferred from homology"/>
<sequence>MSPPTAPRIRVVGEALVDLVGDTSGRVFTAHPGGSPANVAVDLARLDIPVTLHGRIGPDAFGRLIRAHLAGNGVDLGGVVAAQEPSSLAVATISGDGEAAYDFWTTGTADWQWRDGDLPDHLPADTVALHTGSLASWLPPSATAVAALLARERIRGTATLSYDPNCRPDLMGDRAGALSLVERLVSLVDVVKVSQDDLAWLLPGQPLERIAQRWLALGPALVVVTLGGGGAYGLNRTGNVRVAALPVTIVDTIGAGDAFTAGLLAGLYRSGLLGPRGRDTIADLPAETLRDLLRNAATVAGLTCAQPGAAGPTTADIRTLRAEPQTK</sequence>
<keyword evidence="2 6" id="KW-0808">Transferase</keyword>
<evidence type="ECO:0000313" key="9">
    <source>
        <dbReference type="Proteomes" id="UP001589867"/>
    </source>
</evidence>
<evidence type="ECO:0000256" key="3">
    <source>
        <dbReference type="ARBA" id="ARBA00022741"/>
    </source>
</evidence>
<protein>
    <submittedName>
        <fullName evidence="8">Carbohydrate kinase</fullName>
        <ecNumber evidence="8">2.7.1.-</ecNumber>
    </submittedName>
</protein>
<dbReference type="CDD" id="cd01167">
    <property type="entry name" value="bac_FRK"/>
    <property type="match status" value="1"/>
</dbReference>
<comment type="caution">
    <text evidence="8">The sequence shown here is derived from an EMBL/GenBank/DDBJ whole genome shotgun (WGS) entry which is preliminary data.</text>
</comment>
<gene>
    <name evidence="8" type="ORF">ACFFIA_27485</name>
</gene>
<evidence type="ECO:0000259" key="7">
    <source>
        <dbReference type="Pfam" id="PF00294"/>
    </source>
</evidence>
<evidence type="ECO:0000256" key="5">
    <source>
        <dbReference type="ARBA" id="ARBA00022840"/>
    </source>
</evidence>
<evidence type="ECO:0000256" key="6">
    <source>
        <dbReference type="RuleBase" id="RU003704"/>
    </source>
</evidence>
<evidence type="ECO:0000256" key="1">
    <source>
        <dbReference type="ARBA" id="ARBA00010688"/>
    </source>
</evidence>
<evidence type="ECO:0000313" key="8">
    <source>
        <dbReference type="EMBL" id="MFC0531391.1"/>
    </source>
</evidence>
<dbReference type="SUPFAM" id="SSF53613">
    <property type="entry name" value="Ribokinase-like"/>
    <property type="match status" value="1"/>
</dbReference>
<accession>A0ABV6M9S6</accession>
<dbReference type="EMBL" id="JBHLUH010000059">
    <property type="protein sequence ID" value="MFC0531391.1"/>
    <property type="molecule type" value="Genomic_DNA"/>
</dbReference>
<dbReference type="Pfam" id="PF00294">
    <property type="entry name" value="PfkB"/>
    <property type="match status" value="1"/>
</dbReference>
<dbReference type="InterPro" id="IPR050306">
    <property type="entry name" value="PfkB_Carbo_kinase"/>
</dbReference>
<dbReference type="GO" id="GO:0016301">
    <property type="term" value="F:kinase activity"/>
    <property type="evidence" value="ECO:0007669"/>
    <property type="project" value="UniProtKB-KW"/>
</dbReference>
<dbReference type="PRINTS" id="PR00990">
    <property type="entry name" value="RIBOKINASE"/>
</dbReference>
<comment type="similarity">
    <text evidence="1 6">Belongs to the carbohydrate kinase PfkB family.</text>
</comment>
<evidence type="ECO:0000256" key="2">
    <source>
        <dbReference type="ARBA" id="ARBA00022679"/>
    </source>
</evidence>
<organism evidence="8 9">
    <name type="scientific">Phytohabitans kaempferiae</name>
    <dbReference type="NCBI Taxonomy" id="1620943"/>
    <lineage>
        <taxon>Bacteria</taxon>
        <taxon>Bacillati</taxon>
        <taxon>Actinomycetota</taxon>
        <taxon>Actinomycetes</taxon>
        <taxon>Micromonosporales</taxon>
        <taxon>Micromonosporaceae</taxon>
    </lineage>
</organism>
<keyword evidence="4 6" id="KW-0418">Kinase</keyword>
<dbReference type="Proteomes" id="UP001589867">
    <property type="component" value="Unassembled WGS sequence"/>
</dbReference>
<dbReference type="EC" id="2.7.1.-" evidence="8"/>
<dbReference type="InterPro" id="IPR029056">
    <property type="entry name" value="Ribokinase-like"/>
</dbReference>